<evidence type="ECO:0000256" key="5">
    <source>
        <dbReference type="PIRSR" id="PIRSR600246-2"/>
    </source>
</evidence>
<evidence type="ECO:0000256" key="4">
    <source>
        <dbReference type="PIRSR" id="PIRSR600246-1"/>
    </source>
</evidence>
<evidence type="ECO:0008006" key="9">
    <source>
        <dbReference type="Google" id="ProtNLM"/>
    </source>
</evidence>
<organism evidence="7 8">
    <name type="scientific">candidate division TA06 bacterium DG_26</name>
    <dbReference type="NCBI Taxonomy" id="1703771"/>
    <lineage>
        <taxon>Bacteria</taxon>
        <taxon>Bacteria division TA06</taxon>
    </lineage>
</organism>
<dbReference type="PATRIC" id="fig|1703771.3.peg.1057"/>
<name>A0A0S7WIX7_UNCT6</name>
<protein>
    <recommendedName>
        <fullName evidence="9">Asparaginase</fullName>
    </recommendedName>
</protein>
<evidence type="ECO:0000256" key="1">
    <source>
        <dbReference type="ARBA" id="ARBA00022670"/>
    </source>
</evidence>
<dbReference type="Proteomes" id="UP000051124">
    <property type="component" value="Unassembled WGS sequence"/>
</dbReference>
<proteinExistence type="predicted"/>
<keyword evidence="2" id="KW-0378">Hydrolase</keyword>
<dbReference type="Pfam" id="PF01112">
    <property type="entry name" value="Asparaginase_2"/>
    <property type="match status" value="1"/>
</dbReference>
<dbReference type="SUPFAM" id="SSF56235">
    <property type="entry name" value="N-terminal nucleophile aminohydrolases (Ntn hydrolases)"/>
    <property type="match status" value="1"/>
</dbReference>
<dbReference type="GO" id="GO:0006508">
    <property type="term" value="P:proteolysis"/>
    <property type="evidence" value="ECO:0007669"/>
    <property type="project" value="UniProtKB-KW"/>
</dbReference>
<accession>A0A0S7WIX7</accession>
<gene>
    <name evidence="7" type="ORF">AMJ40_03685</name>
</gene>
<evidence type="ECO:0000313" key="7">
    <source>
        <dbReference type="EMBL" id="KPJ50125.1"/>
    </source>
</evidence>
<evidence type="ECO:0000313" key="8">
    <source>
        <dbReference type="Proteomes" id="UP000051124"/>
    </source>
</evidence>
<feature type="binding site" evidence="5">
    <location>
        <begin position="218"/>
        <end position="221"/>
    </location>
    <ligand>
        <name>substrate</name>
    </ligand>
</feature>
<dbReference type="Gene3D" id="3.60.20.30">
    <property type="entry name" value="(Glycosyl)asparaginase"/>
    <property type="match status" value="1"/>
</dbReference>
<dbReference type="PANTHER" id="PTHR10188:SF6">
    <property type="entry name" value="N(4)-(BETA-N-ACETYLGLUCOSAMINYL)-L-ASPARAGINASE"/>
    <property type="match status" value="1"/>
</dbReference>
<dbReference type="PANTHER" id="PTHR10188">
    <property type="entry name" value="L-ASPARAGINASE"/>
    <property type="match status" value="1"/>
</dbReference>
<dbReference type="GO" id="GO:0005737">
    <property type="term" value="C:cytoplasm"/>
    <property type="evidence" value="ECO:0007669"/>
    <property type="project" value="TreeGrafter"/>
</dbReference>
<feature type="active site" description="Nucleophile" evidence="4">
    <location>
        <position position="168"/>
    </location>
</feature>
<keyword evidence="1" id="KW-0645">Protease</keyword>
<evidence type="ECO:0000256" key="3">
    <source>
        <dbReference type="ARBA" id="ARBA00022813"/>
    </source>
</evidence>
<sequence>MIAIVAHGGISVRGRRERQRIGVKEGVEKGYDVLVRGGSALDAVELAVVVMEDNPVFNAGTGSALTIEGEAEMDASIMADDLRCGAVAAIRWVKNPIKVARKVMEETDHIILAGEGATRFAWMMGFAYHNPVTQDRWKMMLQELSKLGPDHRYLPKTKRLVEAYRFGTVGAVALDRRNRIAVATSTGGMTANLPGRVGDTPVIGAGTYADDMGGASATGHGEAIIRLCLAKAVVERLKGLPVQEAVDDAISVASKRGYRCGVVAVDKEGRIGIGASVTQVAYAWMRDGHCEVF</sequence>
<dbReference type="FunFam" id="3.60.20.30:FF:000001">
    <property type="entry name" value="Isoaspartyl peptidase/L-asparaginase"/>
    <property type="match status" value="1"/>
</dbReference>
<evidence type="ECO:0000256" key="6">
    <source>
        <dbReference type="PIRSR" id="PIRSR600246-3"/>
    </source>
</evidence>
<keyword evidence="3" id="KW-0068">Autocatalytic cleavage</keyword>
<feature type="binding site" evidence="5">
    <location>
        <begin position="196"/>
        <end position="199"/>
    </location>
    <ligand>
        <name>substrate</name>
    </ligand>
</feature>
<dbReference type="GO" id="GO:0008233">
    <property type="term" value="F:peptidase activity"/>
    <property type="evidence" value="ECO:0007669"/>
    <property type="project" value="UniProtKB-KW"/>
</dbReference>
<evidence type="ECO:0000256" key="2">
    <source>
        <dbReference type="ARBA" id="ARBA00022801"/>
    </source>
</evidence>
<dbReference type="GO" id="GO:0016811">
    <property type="term" value="F:hydrolase activity, acting on carbon-nitrogen (but not peptide) bonds, in linear amides"/>
    <property type="evidence" value="ECO:0007669"/>
    <property type="project" value="UniProtKB-ARBA"/>
</dbReference>
<dbReference type="InterPro" id="IPR029055">
    <property type="entry name" value="Ntn_hydrolases_N"/>
</dbReference>
<reference evidence="7 8" key="1">
    <citation type="journal article" date="2015" name="Microbiome">
        <title>Genomic resolution of linkages in carbon, nitrogen, and sulfur cycling among widespread estuary sediment bacteria.</title>
        <authorList>
            <person name="Baker B.J."/>
            <person name="Lazar C.S."/>
            <person name="Teske A.P."/>
            <person name="Dick G.J."/>
        </authorList>
    </citation>
    <scope>NUCLEOTIDE SEQUENCE [LARGE SCALE GENOMIC DNA]</scope>
    <source>
        <strain evidence="7">DG_26</strain>
    </source>
</reference>
<dbReference type="EMBL" id="LIZT01000030">
    <property type="protein sequence ID" value="KPJ50125.1"/>
    <property type="molecule type" value="Genomic_DNA"/>
</dbReference>
<dbReference type="AlphaFoldDB" id="A0A0S7WIX7"/>
<comment type="caution">
    <text evidence="7">The sequence shown here is derived from an EMBL/GenBank/DDBJ whole genome shotgun (WGS) entry which is preliminary data.</text>
</comment>
<feature type="site" description="Cleavage; by autolysis" evidence="6">
    <location>
        <begin position="167"/>
        <end position="168"/>
    </location>
</feature>
<dbReference type="InterPro" id="IPR000246">
    <property type="entry name" value="Peptidase_T2"/>
</dbReference>